<dbReference type="GeneID" id="25978092"/>
<dbReference type="HOGENOM" id="CLU_037891_0_0_1"/>
<dbReference type="InParanoid" id="F0XTE3"/>
<feature type="compositionally biased region" description="Low complexity" evidence="1">
    <location>
        <begin position="160"/>
        <end position="169"/>
    </location>
</feature>
<dbReference type="SMART" id="SM00315">
    <property type="entry name" value="RGS"/>
    <property type="match status" value="1"/>
</dbReference>
<dbReference type="AlphaFoldDB" id="F0XTE3"/>
<accession>F0XTE3</accession>
<dbReference type="InterPro" id="IPR016137">
    <property type="entry name" value="RGS"/>
</dbReference>
<protein>
    <submittedName>
        <fullName evidence="3">Regulator of g protein signaling domain containing protein</fullName>
    </submittedName>
</protein>
<evidence type="ECO:0000313" key="4">
    <source>
        <dbReference type="Proteomes" id="UP000007796"/>
    </source>
</evidence>
<organism evidence="4">
    <name type="scientific">Grosmannia clavigera (strain kw1407 / UAMH 11150)</name>
    <name type="common">Blue stain fungus</name>
    <name type="synonym">Graphiocladiella clavigera</name>
    <dbReference type="NCBI Taxonomy" id="655863"/>
    <lineage>
        <taxon>Eukaryota</taxon>
        <taxon>Fungi</taxon>
        <taxon>Dikarya</taxon>
        <taxon>Ascomycota</taxon>
        <taxon>Pezizomycotina</taxon>
        <taxon>Sordariomycetes</taxon>
        <taxon>Sordariomycetidae</taxon>
        <taxon>Ophiostomatales</taxon>
        <taxon>Ophiostomataceae</taxon>
        <taxon>Leptographium</taxon>
    </lineage>
</organism>
<feature type="compositionally biased region" description="Pro residues" evidence="1">
    <location>
        <begin position="255"/>
        <end position="268"/>
    </location>
</feature>
<evidence type="ECO:0000313" key="3">
    <source>
        <dbReference type="EMBL" id="EFW98985.1"/>
    </source>
</evidence>
<name>F0XTE3_GROCL</name>
<sequence length="360" mass="39264">MPHTGHSGPTSLAVLSSANRPTLQDILSNSAPPPWTLSAFMAYLSQNHCLETLEFTMEAERYKSAFADVQMYEGSAHVAQWSQDARDHVASLWQRLIETYILPYGVREVNLPGPVRDRLLDHQPSASPPHPTELDEAVQIVFELMNDSVLLPFLDSAQQEYQQHQQHQQLVIDTDTDPQDSRQGRSRLRSSKDARECAASSSSTGDDASRSPRPSFLQLGRGRKNDTRGRSPSTSTDATDPADRAGLVDDSGSATPPPGEPLTPPTTPPTSDWGFSTSPSSLQRAISVQSAGWKRMSAKLGLSRKNRPSRRNNTSNGNSSGFVGEPSSSSSSPPTNVDLPDLPNLPMPDTDLEAHNHHDL</sequence>
<dbReference type="OrthoDB" id="10266999at2759"/>
<feature type="domain" description="RGS" evidence="2">
    <location>
        <begin position="40"/>
        <end position="156"/>
    </location>
</feature>
<proteinExistence type="predicted"/>
<dbReference type="PROSITE" id="PS50132">
    <property type="entry name" value="RGS"/>
    <property type="match status" value="1"/>
</dbReference>
<dbReference type="EMBL" id="GL630006">
    <property type="protein sequence ID" value="EFW98985.1"/>
    <property type="molecule type" value="Genomic_DNA"/>
</dbReference>
<dbReference type="SUPFAM" id="SSF48097">
    <property type="entry name" value="Regulator of G-protein signaling, RGS"/>
    <property type="match status" value="1"/>
</dbReference>
<reference evidence="3 4" key="1">
    <citation type="journal article" date="2011" name="Proc. Natl. Acad. Sci. U.S.A.">
        <title>Genome and transcriptome analyses of the mountain pine beetle-fungal symbiont Grosmannia clavigera, a lodgepole pine pathogen.</title>
        <authorList>
            <person name="DiGuistini S."/>
            <person name="Wang Y."/>
            <person name="Liao N.Y."/>
            <person name="Taylor G."/>
            <person name="Tanguay P."/>
            <person name="Feau N."/>
            <person name="Henrissat B."/>
            <person name="Chan S.K."/>
            <person name="Hesse-Orce U."/>
            <person name="Alamouti S.M."/>
            <person name="Tsui C.K.M."/>
            <person name="Docking R.T."/>
            <person name="Levasseur A."/>
            <person name="Haridas S."/>
            <person name="Robertson G."/>
            <person name="Birol I."/>
            <person name="Holt R.A."/>
            <person name="Marra M.A."/>
            <person name="Hamelin R.C."/>
            <person name="Hirst M."/>
            <person name="Jones S.J.M."/>
            <person name="Bohlmann J."/>
            <person name="Breuil C."/>
        </authorList>
    </citation>
    <scope>NUCLEOTIDE SEQUENCE [LARGE SCALE GENOMIC DNA]</scope>
    <source>
        <strain evidence="4">kw1407 / UAMH 11150</strain>
    </source>
</reference>
<dbReference type="Gene3D" id="1.10.167.10">
    <property type="entry name" value="Regulator of G-protein Signalling 4, domain 2"/>
    <property type="match status" value="1"/>
</dbReference>
<evidence type="ECO:0000256" key="1">
    <source>
        <dbReference type="SAM" id="MobiDB-lite"/>
    </source>
</evidence>
<dbReference type="PANTHER" id="PTHR10845">
    <property type="entry name" value="REGULATOR OF G PROTEIN SIGNALING"/>
    <property type="match status" value="1"/>
</dbReference>
<feature type="compositionally biased region" description="Polar residues" evidence="1">
    <location>
        <begin position="273"/>
        <end position="290"/>
    </location>
</feature>
<gene>
    <name evidence="3" type="ORF">CMQ_4837</name>
</gene>
<dbReference type="InterPro" id="IPR044926">
    <property type="entry name" value="RGS_subdomain_2"/>
</dbReference>
<dbReference type="PANTHER" id="PTHR10845:SF267">
    <property type="entry name" value="REGULATOR OF G PROTEIN SIGNALING DOMAIN PROTEIN (AFU_ORTHOLOGUE AFUA_6G06860)"/>
    <property type="match status" value="1"/>
</dbReference>
<dbReference type="CDD" id="cd07440">
    <property type="entry name" value="RGS"/>
    <property type="match status" value="1"/>
</dbReference>
<dbReference type="Proteomes" id="UP000007796">
    <property type="component" value="Unassembled WGS sequence"/>
</dbReference>
<keyword evidence="4" id="KW-1185">Reference proteome</keyword>
<evidence type="ECO:0000259" key="2">
    <source>
        <dbReference type="PROSITE" id="PS50132"/>
    </source>
</evidence>
<dbReference type="eggNOG" id="ENOG502RY0F">
    <property type="taxonomic scope" value="Eukaryota"/>
</dbReference>
<dbReference type="RefSeq" id="XP_014168468.1">
    <property type="nucleotide sequence ID" value="XM_014312993.1"/>
</dbReference>
<dbReference type="Pfam" id="PF00615">
    <property type="entry name" value="RGS"/>
    <property type="match status" value="1"/>
</dbReference>
<dbReference type="InterPro" id="IPR036305">
    <property type="entry name" value="RGS_sf"/>
</dbReference>
<feature type="region of interest" description="Disordered" evidence="1">
    <location>
        <begin position="160"/>
        <end position="360"/>
    </location>
</feature>
<feature type="compositionally biased region" description="Low complexity" evidence="1">
    <location>
        <begin position="311"/>
        <end position="349"/>
    </location>
</feature>